<dbReference type="CDD" id="cd02257">
    <property type="entry name" value="Peptidase_C19"/>
    <property type="match status" value="1"/>
</dbReference>
<dbReference type="InterPro" id="IPR001394">
    <property type="entry name" value="Peptidase_C19_UCH"/>
</dbReference>
<keyword evidence="3" id="KW-1185">Reference proteome</keyword>
<reference evidence="2 3" key="1">
    <citation type="submission" date="2016-11" db="EMBL/GenBank/DDBJ databases">
        <title>The macronuclear genome of Stentor coeruleus: a giant cell with tiny introns.</title>
        <authorList>
            <person name="Slabodnick M."/>
            <person name="Ruby J.G."/>
            <person name="Reiff S.B."/>
            <person name="Swart E.C."/>
            <person name="Gosai S."/>
            <person name="Prabakaran S."/>
            <person name="Witkowska E."/>
            <person name="Larue G.E."/>
            <person name="Fisher S."/>
            <person name="Freeman R.M."/>
            <person name="Gunawardena J."/>
            <person name="Chu W."/>
            <person name="Stover N.A."/>
            <person name="Gregory B.D."/>
            <person name="Nowacki M."/>
            <person name="Derisi J."/>
            <person name="Roy S.W."/>
            <person name="Marshall W.F."/>
            <person name="Sood P."/>
        </authorList>
    </citation>
    <scope>NUCLEOTIDE SEQUENCE [LARGE SCALE GENOMIC DNA]</scope>
    <source>
        <strain evidence="2">WM001</strain>
    </source>
</reference>
<dbReference type="PROSITE" id="PS50235">
    <property type="entry name" value="USP_3"/>
    <property type="match status" value="1"/>
</dbReference>
<name>A0A1R2BC36_9CILI</name>
<dbReference type="EMBL" id="MPUH01000758">
    <property type="protein sequence ID" value="OMJ74339.1"/>
    <property type="molecule type" value="Genomic_DNA"/>
</dbReference>
<evidence type="ECO:0000313" key="2">
    <source>
        <dbReference type="EMBL" id="OMJ74339.1"/>
    </source>
</evidence>
<organism evidence="2 3">
    <name type="scientific">Stentor coeruleus</name>
    <dbReference type="NCBI Taxonomy" id="5963"/>
    <lineage>
        <taxon>Eukaryota</taxon>
        <taxon>Sar</taxon>
        <taxon>Alveolata</taxon>
        <taxon>Ciliophora</taxon>
        <taxon>Postciliodesmatophora</taxon>
        <taxon>Heterotrichea</taxon>
        <taxon>Heterotrichida</taxon>
        <taxon>Stentoridae</taxon>
        <taxon>Stentor</taxon>
    </lineage>
</organism>
<comment type="caution">
    <text evidence="2">The sequence shown here is derived from an EMBL/GenBank/DDBJ whole genome shotgun (WGS) entry which is preliminary data.</text>
</comment>
<protein>
    <recommendedName>
        <fullName evidence="1">USP domain-containing protein</fullName>
    </recommendedName>
</protein>
<dbReference type="InterPro" id="IPR018200">
    <property type="entry name" value="USP_CS"/>
</dbReference>
<dbReference type="AlphaFoldDB" id="A0A1R2BC36"/>
<dbReference type="GO" id="GO:0016579">
    <property type="term" value="P:protein deubiquitination"/>
    <property type="evidence" value="ECO:0007669"/>
    <property type="project" value="InterPro"/>
</dbReference>
<dbReference type="PROSITE" id="PS00973">
    <property type="entry name" value="USP_2"/>
    <property type="match status" value="1"/>
</dbReference>
<dbReference type="Pfam" id="PF00443">
    <property type="entry name" value="UCH"/>
    <property type="match status" value="1"/>
</dbReference>
<proteinExistence type="predicted"/>
<evidence type="ECO:0000259" key="1">
    <source>
        <dbReference type="PROSITE" id="PS50235"/>
    </source>
</evidence>
<accession>A0A1R2BC36</accession>
<dbReference type="Gene3D" id="3.90.70.10">
    <property type="entry name" value="Cysteine proteinases"/>
    <property type="match status" value="1"/>
</dbReference>
<feature type="domain" description="USP" evidence="1">
    <location>
        <begin position="6"/>
        <end position="331"/>
    </location>
</feature>
<dbReference type="OrthoDB" id="307126at2759"/>
<dbReference type="InterPro" id="IPR038765">
    <property type="entry name" value="Papain-like_cys_pep_sf"/>
</dbReference>
<dbReference type="InterPro" id="IPR028889">
    <property type="entry name" value="USP"/>
</dbReference>
<dbReference type="InterPro" id="IPR050185">
    <property type="entry name" value="Ub_carboxyl-term_hydrolase"/>
</dbReference>
<evidence type="ECO:0000313" key="3">
    <source>
        <dbReference type="Proteomes" id="UP000187209"/>
    </source>
</evidence>
<dbReference type="SUPFAM" id="SSF54001">
    <property type="entry name" value="Cysteine proteinases"/>
    <property type="match status" value="1"/>
</dbReference>
<dbReference type="Proteomes" id="UP000187209">
    <property type="component" value="Unassembled WGS sequence"/>
</dbReference>
<dbReference type="PANTHER" id="PTHR21646">
    <property type="entry name" value="UBIQUITIN CARBOXYL-TERMINAL HYDROLASE"/>
    <property type="match status" value="1"/>
</dbReference>
<dbReference type="GO" id="GO:0004843">
    <property type="term" value="F:cysteine-type deubiquitinase activity"/>
    <property type="evidence" value="ECO:0007669"/>
    <property type="project" value="InterPro"/>
</dbReference>
<gene>
    <name evidence="2" type="ORF">SteCoe_26759</name>
</gene>
<sequence length="412" mass="48154">MKKGVKGLENLKNTCYINSVIQLLSQVHPVKVFFQEDTPKHFSGTLQEYFLFRITQSLQDIIIEIWKNNKHSIHPQRLVQACWNLSPSFTPKTQQDSQEFLLILLDKLKEDPYCSDLIEKTFKGTLIRKYTCEKCSLETESFENFYTLPLDLAEESIIKPDDPFLTNSDCSQLQSLKENLKNNSFLKKLWVNKIITLYDCLKYTERTEIIEKNCELCMHNTRHNVIEKIHQGSKYIFAYLKRFKLSMWNNKIKTHVYLPKKLDGKRFGHEGSEYKLIGVIEHSGFMLFGGHYEAYILNCGLWYHINDDNVIRCNWNDVLEAQAYIFLYELEDFSNTYIQLPSVSTKRVFTFPENPFRVKVIPDSDSDNPEVCISDNPEVCISDNQDPCITDQNSPQALPRKSNSFIIFNQSP</sequence>